<name>A0A1G7J6N7_9FLAO</name>
<dbReference type="FunFam" id="3.40.1170.10:FF:000001">
    <property type="entry name" value="DNA mismatch repair protein MutS"/>
    <property type="match status" value="1"/>
</dbReference>
<evidence type="ECO:0000256" key="3">
    <source>
        <dbReference type="ARBA" id="ARBA00022741"/>
    </source>
</evidence>
<evidence type="ECO:0000256" key="7">
    <source>
        <dbReference type="ARBA" id="ARBA00023204"/>
    </source>
</evidence>
<dbReference type="HAMAP" id="MF_00096">
    <property type="entry name" value="MutS"/>
    <property type="match status" value="1"/>
</dbReference>
<dbReference type="EMBL" id="FNBA01000009">
    <property type="protein sequence ID" value="SDF20528.1"/>
    <property type="molecule type" value="Genomic_DNA"/>
</dbReference>
<dbReference type="FunFam" id="3.40.50.300:FF:000870">
    <property type="entry name" value="MutS protein homolog 4"/>
    <property type="match status" value="1"/>
</dbReference>
<keyword evidence="3 9" id="KW-0547">Nucleotide-binding</keyword>
<dbReference type="SUPFAM" id="SSF48334">
    <property type="entry name" value="DNA repair protein MutS, domain III"/>
    <property type="match status" value="1"/>
</dbReference>
<dbReference type="PANTHER" id="PTHR11361:SF34">
    <property type="entry name" value="DNA MISMATCH REPAIR PROTEIN MSH1, MITOCHONDRIAL"/>
    <property type="match status" value="1"/>
</dbReference>
<evidence type="ECO:0000313" key="13">
    <source>
        <dbReference type="Proteomes" id="UP000199321"/>
    </source>
</evidence>
<dbReference type="SMART" id="SM00534">
    <property type="entry name" value="MUTSac"/>
    <property type="match status" value="1"/>
</dbReference>
<comment type="similarity">
    <text evidence="1 9 10">Belongs to the DNA mismatch repair MutS family.</text>
</comment>
<dbReference type="InterPro" id="IPR007861">
    <property type="entry name" value="DNA_mismatch_repair_MutS_clamp"/>
</dbReference>
<dbReference type="InterPro" id="IPR016151">
    <property type="entry name" value="DNA_mismatch_repair_MutS_N"/>
</dbReference>
<dbReference type="SUPFAM" id="SSF52540">
    <property type="entry name" value="P-loop containing nucleoside triphosphate hydrolases"/>
    <property type="match status" value="1"/>
</dbReference>
<dbReference type="GO" id="GO:0030983">
    <property type="term" value="F:mismatched DNA binding"/>
    <property type="evidence" value="ECO:0007669"/>
    <property type="project" value="InterPro"/>
</dbReference>
<dbReference type="STRING" id="227084.SAMN05421855_1096"/>
<dbReference type="Pfam" id="PF05192">
    <property type="entry name" value="MutS_III"/>
    <property type="match status" value="1"/>
</dbReference>
<evidence type="ECO:0000313" key="12">
    <source>
        <dbReference type="EMBL" id="SDF20528.1"/>
    </source>
</evidence>
<dbReference type="GO" id="GO:0140664">
    <property type="term" value="F:ATP-dependent DNA damage sensor activity"/>
    <property type="evidence" value="ECO:0007669"/>
    <property type="project" value="InterPro"/>
</dbReference>
<dbReference type="Gene3D" id="1.10.1420.10">
    <property type="match status" value="2"/>
</dbReference>
<evidence type="ECO:0000256" key="10">
    <source>
        <dbReference type="RuleBase" id="RU003756"/>
    </source>
</evidence>
<dbReference type="NCBIfam" id="NF003810">
    <property type="entry name" value="PRK05399.1"/>
    <property type="match status" value="1"/>
</dbReference>
<sequence>MKNFAQIKRTSFSIKWINTYFSFLSLKLENMAKKVTPLMKQYNTIKAKYPDALLLFRVGDFYETFGEDAVRAAGILNITLTARNNGGDNVELAGFPHHSLNTYLPKLVMAGCRVAICDQLEDPKQTKTIVKRGVTELVTPGVALNDDILQSKSNNFLAAVHFGSASKKTIGVSFLDVSTGEFLTAEGSAEYIDKLLQNFNPSEVLFSKQKRKLFTETFGDNFHVFHLEDWVFQEDYAAETLQKHFQTKNLKGFGVAHLQEGIIASGAALHYLGETQHNKLQHITRVSRIAEDAYVWMDRFTIRNLELYHSSHQNAVTLLDVIDKTTSPMGGRLLKRWMALPLKSVEKINRRHEVVSYLLEHSDVLQTIQQHIKRIGDLERLISKVATGKINPREVIQLKNSLEAVIPVKAKALLAENESVKAIGEQLHDCELLRNKIKETLFEEAPVNILKGNSVAEGFNETLDELRAISTGGKEYLDQMVAREIERTGITSLKIASNNVFGYYIEVRNTHKDKVPEEWIRKQTLVNAERYITEELKEYEGKILGAEEKIAALEREIFEKLVIWMLQFISSVQQNAALIAELDCLCSFASHAKVANYVRPVFDDTFDLDIKEGRHPVIEKQLPPDSPYISNDVFLDRENQQIVMITGPNMSGKSAILRQTALIVLLAQMGSFVPAEAVRMGVVDKIFTRVGASDNISMGESTFMVEMNETASILNNISERSLVLLDEIGRGTSTYDGISIAWAISEYLHEHPSHAKTLFATHYHEINEMTETFSRIKNYNVSVKELKDDVLFLRKLIPGGSQHSFGIHVAKMAGMPQAVLNRANKILKRLEKSHSSEELTEEMKNISKEEMQLSFFKLDDPLLEELRDEILDIDIDTLTPVEALMKLNEIKRMLLRNTTVKIKK</sequence>
<keyword evidence="5 9" id="KW-0067">ATP-binding</keyword>
<dbReference type="PIRSF" id="PIRSF037677">
    <property type="entry name" value="DNA_mis_repair_Msh6"/>
    <property type="match status" value="1"/>
</dbReference>
<reference evidence="12 13" key="1">
    <citation type="submission" date="2016-10" db="EMBL/GenBank/DDBJ databases">
        <authorList>
            <person name="de Groot N.N."/>
        </authorList>
    </citation>
    <scope>NUCLEOTIDE SEQUENCE [LARGE SCALE GENOMIC DNA]</scope>
    <source>
        <strain evidence="12 13">DSM 16195</strain>
    </source>
</reference>
<keyword evidence="7 9" id="KW-0234">DNA repair</keyword>
<proteinExistence type="inferred from homology"/>
<dbReference type="Proteomes" id="UP000199321">
    <property type="component" value="Unassembled WGS sequence"/>
</dbReference>
<dbReference type="Pfam" id="PF05188">
    <property type="entry name" value="MutS_II"/>
    <property type="match status" value="1"/>
</dbReference>
<dbReference type="InterPro" id="IPR017261">
    <property type="entry name" value="DNA_mismatch_repair_MutS/MSH"/>
</dbReference>
<feature type="domain" description="DNA mismatch repair proteins mutS family" evidence="11">
    <location>
        <begin position="721"/>
        <end position="737"/>
    </location>
</feature>
<dbReference type="SUPFAM" id="SSF53150">
    <property type="entry name" value="DNA repair protein MutS, domain II"/>
    <property type="match status" value="1"/>
</dbReference>
<dbReference type="GO" id="GO:0005829">
    <property type="term" value="C:cytosol"/>
    <property type="evidence" value="ECO:0007669"/>
    <property type="project" value="TreeGrafter"/>
</dbReference>
<dbReference type="NCBIfam" id="TIGR01070">
    <property type="entry name" value="mutS1"/>
    <property type="match status" value="1"/>
</dbReference>
<dbReference type="Gene3D" id="3.40.50.300">
    <property type="entry name" value="P-loop containing nucleotide triphosphate hydrolases"/>
    <property type="match status" value="1"/>
</dbReference>
<dbReference type="InterPro" id="IPR007860">
    <property type="entry name" value="DNA_mmatch_repair_MutS_con_dom"/>
</dbReference>
<dbReference type="Pfam" id="PF05190">
    <property type="entry name" value="MutS_IV"/>
    <property type="match status" value="1"/>
</dbReference>
<dbReference type="InterPro" id="IPR036187">
    <property type="entry name" value="DNA_mismatch_repair_MutS_sf"/>
</dbReference>
<evidence type="ECO:0000256" key="9">
    <source>
        <dbReference type="HAMAP-Rule" id="MF_00096"/>
    </source>
</evidence>
<keyword evidence="13" id="KW-1185">Reference proteome</keyword>
<dbReference type="GO" id="GO:0005524">
    <property type="term" value="F:ATP binding"/>
    <property type="evidence" value="ECO:0007669"/>
    <property type="project" value="UniProtKB-UniRule"/>
</dbReference>
<keyword evidence="6 9" id="KW-0238">DNA-binding</keyword>
<dbReference type="InterPro" id="IPR000432">
    <property type="entry name" value="DNA_mismatch_repair_MutS_C"/>
</dbReference>
<dbReference type="Gene3D" id="3.30.420.110">
    <property type="entry name" value="MutS, connector domain"/>
    <property type="match status" value="1"/>
</dbReference>
<gene>
    <name evidence="9" type="primary">mutS</name>
    <name evidence="12" type="ORF">SAMN05421855_1096</name>
</gene>
<protein>
    <recommendedName>
        <fullName evidence="2 9">DNA mismatch repair protein MutS</fullName>
    </recommendedName>
</protein>
<evidence type="ECO:0000256" key="2">
    <source>
        <dbReference type="ARBA" id="ARBA00021982"/>
    </source>
</evidence>
<evidence type="ECO:0000256" key="4">
    <source>
        <dbReference type="ARBA" id="ARBA00022763"/>
    </source>
</evidence>
<evidence type="ECO:0000259" key="11">
    <source>
        <dbReference type="PROSITE" id="PS00486"/>
    </source>
</evidence>
<dbReference type="InterPro" id="IPR045076">
    <property type="entry name" value="MutS"/>
</dbReference>
<dbReference type="Gene3D" id="3.40.1170.10">
    <property type="entry name" value="DNA repair protein MutS, domain I"/>
    <property type="match status" value="1"/>
</dbReference>
<dbReference type="SUPFAM" id="SSF55271">
    <property type="entry name" value="DNA repair protein MutS, domain I"/>
    <property type="match status" value="1"/>
</dbReference>
<dbReference type="Pfam" id="PF00488">
    <property type="entry name" value="MutS_V"/>
    <property type="match status" value="1"/>
</dbReference>
<keyword evidence="4 9" id="KW-0227">DNA damage</keyword>
<dbReference type="InterPro" id="IPR007695">
    <property type="entry name" value="DNA_mismatch_repair_MutS-lik_N"/>
</dbReference>
<dbReference type="CDD" id="cd03284">
    <property type="entry name" value="ABC_MutS1"/>
    <property type="match status" value="1"/>
</dbReference>
<dbReference type="InterPro" id="IPR005748">
    <property type="entry name" value="DNA_mismatch_repair_MutS"/>
</dbReference>
<organism evidence="12 13">
    <name type="scientific">Ulvibacter litoralis</name>
    <dbReference type="NCBI Taxonomy" id="227084"/>
    <lineage>
        <taxon>Bacteria</taxon>
        <taxon>Pseudomonadati</taxon>
        <taxon>Bacteroidota</taxon>
        <taxon>Flavobacteriia</taxon>
        <taxon>Flavobacteriales</taxon>
        <taxon>Flavobacteriaceae</taxon>
        <taxon>Ulvibacter</taxon>
    </lineage>
</organism>
<dbReference type="InterPro" id="IPR027417">
    <property type="entry name" value="P-loop_NTPase"/>
</dbReference>
<dbReference type="Pfam" id="PF01624">
    <property type="entry name" value="MutS_I"/>
    <property type="match status" value="1"/>
</dbReference>
<dbReference type="InterPro" id="IPR007696">
    <property type="entry name" value="DNA_mismatch_repair_MutS_core"/>
</dbReference>
<dbReference type="PROSITE" id="PS00486">
    <property type="entry name" value="DNA_MISMATCH_REPAIR_2"/>
    <property type="match status" value="1"/>
</dbReference>
<comment type="function">
    <text evidence="8 9">This protein is involved in the repair of mismatches in DNA. It is possible that it carries out the mismatch recognition step. This protein has a weak ATPase activity.</text>
</comment>
<evidence type="ECO:0000256" key="5">
    <source>
        <dbReference type="ARBA" id="ARBA00022840"/>
    </source>
</evidence>
<dbReference type="AlphaFoldDB" id="A0A1G7J6N7"/>
<evidence type="ECO:0000256" key="6">
    <source>
        <dbReference type="ARBA" id="ARBA00023125"/>
    </source>
</evidence>
<dbReference type="InterPro" id="IPR036678">
    <property type="entry name" value="MutS_con_dom_sf"/>
</dbReference>
<accession>A0A1G7J6N7</accession>
<dbReference type="GO" id="GO:0003684">
    <property type="term" value="F:damaged DNA binding"/>
    <property type="evidence" value="ECO:0007669"/>
    <property type="project" value="UniProtKB-UniRule"/>
</dbReference>
<feature type="binding site" evidence="9">
    <location>
        <begin position="647"/>
        <end position="654"/>
    </location>
    <ligand>
        <name>ATP</name>
        <dbReference type="ChEBI" id="CHEBI:30616"/>
    </ligand>
</feature>
<dbReference type="SMART" id="SM00533">
    <property type="entry name" value="MUTSd"/>
    <property type="match status" value="1"/>
</dbReference>
<evidence type="ECO:0000256" key="8">
    <source>
        <dbReference type="ARBA" id="ARBA00024647"/>
    </source>
</evidence>
<dbReference type="GO" id="GO:0006298">
    <property type="term" value="P:mismatch repair"/>
    <property type="evidence" value="ECO:0007669"/>
    <property type="project" value="UniProtKB-UniRule"/>
</dbReference>
<evidence type="ECO:0000256" key="1">
    <source>
        <dbReference type="ARBA" id="ARBA00006271"/>
    </source>
</evidence>
<dbReference type="PANTHER" id="PTHR11361">
    <property type="entry name" value="DNA MISMATCH REPAIR PROTEIN MUTS FAMILY MEMBER"/>
    <property type="match status" value="1"/>
</dbReference>